<dbReference type="KEGG" id="bfc:BacF7301_15610"/>
<dbReference type="Pfam" id="PF26306">
    <property type="entry name" value="FimD_3rd"/>
    <property type="match status" value="1"/>
</dbReference>
<evidence type="ECO:0000313" key="8">
    <source>
        <dbReference type="EMBL" id="QIU95490.1"/>
    </source>
</evidence>
<feature type="chain" id="PRO_5026119266" description="Major fimbrial subunit protein N-terminal domain-containing protein" evidence="5">
    <location>
        <begin position="23"/>
        <end position="657"/>
    </location>
</feature>
<dbReference type="GO" id="GO:0009289">
    <property type="term" value="C:pilus"/>
    <property type="evidence" value="ECO:0007669"/>
    <property type="project" value="UniProtKB-SubCell"/>
</dbReference>
<dbReference type="Pfam" id="PF06321">
    <property type="entry name" value="P_gingi_FimA"/>
    <property type="match status" value="1"/>
</dbReference>
<keyword evidence="3 5" id="KW-0732">Signal</keyword>
<feature type="domain" description="Major fimbrial subunit protein N-terminal" evidence="6">
    <location>
        <begin position="40"/>
        <end position="170"/>
    </location>
</feature>
<evidence type="ECO:0008006" key="10">
    <source>
        <dbReference type="Google" id="ProtNLM"/>
    </source>
</evidence>
<feature type="signal peptide" evidence="5">
    <location>
        <begin position="1"/>
        <end position="22"/>
    </location>
</feature>
<feature type="domain" description="Major fimbrium tip subunit FimD third Ig-like" evidence="7">
    <location>
        <begin position="361"/>
        <end position="454"/>
    </location>
</feature>
<dbReference type="EMBL" id="CP050831">
    <property type="protein sequence ID" value="QIU95490.1"/>
    <property type="molecule type" value="Genomic_DNA"/>
</dbReference>
<proteinExistence type="inferred from homology"/>
<evidence type="ECO:0000259" key="6">
    <source>
        <dbReference type="Pfam" id="PF06321"/>
    </source>
</evidence>
<name>A0A6H0KQ24_9BACE</name>
<gene>
    <name evidence="8" type="ORF">BacF7301_15610</name>
</gene>
<dbReference type="InterPro" id="IPR058822">
    <property type="entry name" value="Ig-like_FimD_3rd"/>
</dbReference>
<comment type="similarity">
    <text evidence="2">Belongs to the bacteroidetes fimbrillin superfamily. FimA/Mfa1 family.</text>
</comment>
<keyword evidence="4" id="KW-0281">Fimbrium</keyword>
<dbReference type="Gene3D" id="2.60.40.2580">
    <property type="match status" value="1"/>
</dbReference>
<dbReference type="PROSITE" id="PS51257">
    <property type="entry name" value="PROKAR_LIPOPROTEIN"/>
    <property type="match status" value="1"/>
</dbReference>
<sequence>MKQNKLYILPFMLLLLWGITSCESESPVESAGVADVNGITLKLSIPRPVVSRAAATEEAGEDALNENAIKTLDVFIYREGADDCLFYQHFALSPQLTGTGEHLEILDVAQERFALNVKHTVYVIANHTATIPEAGLTLTQLKALAAPVLDADKKQDTFLMDGEQTMVLNDGIITNKEIPVTLRRAAAKIRITLNYVNGFTPLDGEQPSKKIVNYAADGSSIAQGAVMPPQLQAMNSFTALNTGAGYNGQFILYSYANDWTKDISRETYVLINVPVKDAGNHTIMQNYYRVPVNYRLPDGTAGQEEGLYKLERNHLYDILVNIDKQGDTDPHSAVQLNGSYTIQDWTTHEVLVSVEGVNFIYVKDTKISMPNSTQFTTTFQSSTPDVEINSITVNGASVANGGKDIKIVSTPNAKSGTISITSPLPENFLAKEITFQVKNGVGLTQKVTVSQYPALYLGSDTSADVPGGSDGQNNTKMYIINSFVADFSALPYPDEFDELFDTGFSHYDPDPELGKSYTDYIRDNAVLGYPLRDSEGASIDTEENNRRISPHMMLASQYGTTTADSYAKSRIKCRDYVERDATTGETYSDWRMPTQAEIYLIDILQNVKVAEVKAILEGHYYWSSNAASAVRFMDPRVGNGNSFGPLNAAVRCVRDIR</sequence>
<protein>
    <recommendedName>
        <fullName evidence="10">Major fimbrial subunit protein N-terminal domain-containing protein</fullName>
    </recommendedName>
</protein>
<dbReference type="Proteomes" id="UP000501780">
    <property type="component" value="Chromosome"/>
</dbReference>
<comment type="subcellular location">
    <subcellularLocation>
        <location evidence="1">Fimbrium</location>
    </subcellularLocation>
</comment>
<evidence type="ECO:0000256" key="3">
    <source>
        <dbReference type="ARBA" id="ARBA00022729"/>
    </source>
</evidence>
<organism evidence="8 9">
    <name type="scientific">Bacteroides faecium</name>
    <dbReference type="NCBI Taxonomy" id="2715212"/>
    <lineage>
        <taxon>Bacteria</taxon>
        <taxon>Pseudomonadati</taxon>
        <taxon>Bacteroidota</taxon>
        <taxon>Bacteroidia</taxon>
        <taxon>Bacteroidales</taxon>
        <taxon>Bacteroidaceae</taxon>
        <taxon>Bacteroides</taxon>
    </lineage>
</organism>
<evidence type="ECO:0000256" key="5">
    <source>
        <dbReference type="SAM" id="SignalP"/>
    </source>
</evidence>
<evidence type="ECO:0000313" key="9">
    <source>
        <dbReference type="Proteomes" id="UP000501780"/>
    </source>
</evidence>
<evidence type="ECO:0000256" key="2">
    <source>
        <dbReference type="ARBA" id="ARBA00006011"/>
    </source>
</evidence>
<evidence type="ECO:0000259" key="7">
    <source>
        <dbReference type="Pfam" id="PF26306"/>
    </source>
</evidence>
<keyword evidence="9" id="KW-1185">Reference proteome</keyword>
<dbReference type="RefSeq" id="WP_167964215.1">
    <property type="nucleotide sequence ID" value="NZ_CP050831.1"/>
</dbReference>
<evidence type="ECO:0000256" key="1">
    <source>
        <dbReference type="ARBA" id="ARBA00004561"/>
    </source>
</evidence>
<dbReference type="InterPro" id="IPR029141">
    <property type="entry name" value="FimA_N"/>
</dbReference>
<accession>A0A6H0KQ24</accession>
<evidence type="ECO:0000256" key="4">
    <source>
        <dbReference type="ARBA" id="ARBA00023263"/>
    </source>
</evidence>
<dbReference type="AlphaFoldDB" id="A0A6H0KQ24"/>
<reference evidence="8 9" key="1">
    <citation type="submission" date="2020-03" db="EMBL/GenBank/DDBJ databases">
        <title>Genomic analysis of Bacteroides faecium CBA7301.</title>
        <authorList>
            <person name="Kim J."/>
            <person name="Roh S.W."/>
        </authorList>
    </citation>
    <scope>NUCLEOTIDE SEQUENCE [LARGE SCALE GENOMIC DNA]</scope>
    <source>
        <strain evidence="8 9">CBA7301</strain>
    </source>
</reference>